<evidence type="ECO:0000259" key="1">
    <source>
        <dbReference type="Pfam" id="PF16242"/>
    </source>
</evidence>
<dbReference type="Proteomes" id="UP000019494">
    <property type="component" value="Unassembled WGS sequence"/>
</dbReference>
<sequence length="159" mass="17497">MNDDELKTVRDIMTDVRVAMLTSTGEDGTLRSRPLTTQDVEFDGEAWFFVSRDADVAKEVAARPDVNVAYSGSSSWLSLAGRAEIVVDRERKRKYWNNFVEAWFPDGKEDDSVVLLKVSGTSAEYWAGAGRVAALVDMAKARLTGTRPSDAGDSNTVEL</sequence>
<dbReference type="SUPFAM" id="SSF50475">
    <property type="entry name" value="FMN-binding split barrel"/>
    <property type="match status" value="1"/>
</dbReference>
<protein>
    <submittedName>
        <fullName evidence="2">Pyridoxamine 5'-phosphate oxidase</fullName>
    </submittedName>
</protein>
<dbReference type="EMBL" id="AWQS01000178">
    <property type="protein sequence ID" value="EWT04841.1"/>
    <property type="molecule type" value="Genomic_DNA"/>
</dbReference>
<reference evidence="3" key="1">
    <citation type="submission" date="2013-08" db="EMBL/GenBank/DDBJ databases">
        <title>Intrasporangium oryzae NRRL B-24470.</title>
        <authorList>
            <person name="Liu H."/>
            <person name="Wang G."/>
        </authorList>
    </citation>
    <scope>NUCLEOTIDE SEQUENCE [LARGE SCALE GENOMIC DNA]</scope>
    <source>
        <strain evidence="3">Q5-1</strain>
    </source>
</reference>
<evidence type="ECO:0000313" key="2">
    <source>
        <dbReference type="EMBL" id="EWT04841.1"/>
    </source>
</evidence>
<name>W9GF51_9MICO</name>
<proteinExistence type="predicted"/>
<comment type="caution">
    <text evidence="2">The sequence shown here is derived from an EMBL/GenBank/DDBJ whole genome shotgun (WGS) entry which is preliminary data.</text>
</comment>
<dbReference type="InterPro" id="IPR052917">
    <property type="entry name" value="Stress-Dev_Protein"/>
</dbReference>
<gene>
    <name evidence="2" type="ORF">N864_09605</name>
</gene>
<dbReference type="PANTHER" id="PTHR34818:SF1">
    <property type="entry name" value="PROTEIN BLI-3"/>
    <property type="match status" value="1"/>
</dbReference>
<keyword evidence="3" id="KW-1185">Reference proteome</keyword>
<dbReference type="InterPro" id="IPR038725">
    <property type="entry name" value="YdaG_split_barrel_FMN-bd"/>
</dbReference>
<accession>W9GF51</accession>
<organism evidence="2 3">
    <name type="scientific">Intrasporangium chromatireducens Q5-1</name>
    <dbReference type="NCBI Taxonomy" id="584657"/>
    <lineage>
        <taxon>Bacteria</taxon>
        <taxon>Bacillati</taxon>
        <taxon>Actinomycetota</taxon>
        <taxon>Actinomycetes</taxon>
        <taxon>Micrococcales</taxon>
        <taxon>Intrasporangiaceae</taxon>
        <taxon>Intrasporangium</taxon>
    </lineage>
</organism>
<dbReference type="OrthoDB" id="1432662at2"/>
<feature type="domain" description="General stress protein FMN-binding split barrel" evidence="1">
    <location>
        <begin position="4"/>
        <end position="148"/>
    </location>
</feature>
<dbReference type="Pfam" id="PF16242">
    <property type="entry name" value="Pyrid_ox_like"/>
    <property type="match status" value="1"/>
</dbReference>
<dbReference type="Gene3D" id="2.30.110.10">
    <property type="entry name" value="Electron Transport, Fmn-binding Protein, Chain A"/>
    <property type="match status" value="1"/>
</dbReference>
<evidence type="ECO:0000313" key="3">
    <source>
        <dbReference type="Proteomes" id="UP000019494"/>
    </source>
</evidence>
<dbReference type="PANTHER" id="PTHR34818">
    <property type="entry name" value="PROTEIN BLI-3"/>
    <property type="match status" value="1"/>
</dbReference>
<dbReference type="AlphaFoldDB" id="W9GF51"/>
<dbReference type="InterPro" id="IPR012349">
    <property type="entry name" value="Split_barrel_FMN-bd"/>
</dbReference>
<dbReference type="RefSeq" id="WP_034719330.1">
    <property type="nucleotide sequence ID" value="NZ_AWQS01000178.1"/>
</dbReference>